<dbReference type="InterPro" id="IPR013785">
    <property type="entry name" value="Aldolase_TIM"/>
</dbReference>
<dbReference type="SUPFAM" id="SSF51395">
    <property type="entry name" value="FMN-linked oxidoreductases"/>
    <property type="match status" value="1"/>
</dbReference>
<evidence type="ECO:0000256" key="10">
    <source>
        <dbReference type="ARBA" id="ARBA00048205"/>
    </source>
</evidence>
<evidence type="ECO:0000259" key="15">
    <source>
        <dbReference type="Pfam" id="PF01207"/>
    </source>
</evidence>
<gene>
    <name evidence="16" type="ORF">COX83_04005</name>
</gene>
<dbReference type="Gene3D" id="3.20.20.70">
    <property type="entry name" value="Aldolase class I"/>
    <property type="match status" value="1"/>
</dbReference>
<dbReference type="InterPro" id="IPR035587">
    <property type="entry name" value="DUS-like_FMN-bd"/>
</dbReference>
<name>A0A2M7V2B3_9BACT</name>
<evidence type="ECO:0000256" key="7">
    <source>
        <dbReference type="ARBA" id="ARBA00022857"/>
    </source>
</evidence>
<evidence type="ECO:0000256" key="14">
    <source>
        <dbReference type="PIRSR" id="PIRSR006621-2"/>
    </source>
</evidence>
<dbReference type="PIRSF" id="PIRSF006621">
    <property type="entry name" value="Dus"/>
    <property type="match status" value="1"/>
</dbReference>
<feature type="binding site" evidence="14">
    <location>
        <begin position="17"/>
        <end position="19"/>
    </location>
    <ligand>
        <name>FMN</name>
        <dbReference type="ChEBI" id="CHEBI:58210"/>
    </ligand>
</feature>
<proteinExistence type="inferred from homology"/>
<evidence type="ECO:0000256" key="12">
    <source>
        <dbReference type="PIRNR" id="PIRNR006621"/>
    </source>
</evidence>
<evidence type="ECO:0000256" key="2">
    <source>
        <dbReference type="ARBA" id="ARBA00002790"/>
    </source>
</evidence>
<comment type="caution">
    <text evidence="16">The sequence shown here is derived from an EMBL/GenBank/DDBJ whole genome shotgun (WGS) entry which is preliminary data.</text>
</comment>
<evidence type="ECO:0000256" key="4">
    <source>
        <dbReference type="ARBA" id="ARBA00022630"/>
    </source>
</evidence>
<comment type="similarity">
    <text evidence="12">Belongs to the dus family.</text>
</comment>
<feature type="binding site" evidence="14">
    <location>
        <position position="143"/>
    </location>
    <ligand>
        <name>FMN</name>
        <dbReference type="ChEBI" id="CHEBI:58210"/>
    </ligand>
</feature>
<evidence type="ECO:0000256" key="6">
    <source>
        <dbReference type="ARBA" id="ARBA00022694"/>
    </source>
</evidence>
<evidence type="ECO:0000313" key="17">
    <source>
        <dbReference type="Proteomes" id="UP000230078"/>
    </source>
</evidence>
<keyword evidence="4 12" id="KW-0285">Flavoprotein</keyword>
<organism evidence="16 17">
    <name type="scientific">Candidatus Magasanikbacteria bacterium CG_4_10_14_0_2_um_filter_41_31</name>
    <dbReference type="NCBI Taxonomy" id="1974639"/>
    <lineage>
        <taxon>Bacteria</taxon>
        <taxon>Candidatus Magasanikiibacteriota</taxon>
    </lineage>
</organism>
<reference evidence="17" key="1">
    <citation type="submission" date="2017-09" db="EMBL/GenBank/DDBJ databases">
        <title>Depth-based differentiation of microbial function through sediment-hosted aquifers and enrichment of novel symbionts in the deep terrestrial subsurface.</title>
        <authorList>
            <person name="Probst A.J."/>
            <person name="Ladd B."/>
            <person name="Jarett J.K."/>
            <person name="Geller-Mcgrath D.E."/>
            <person name="Sieber C.M.K."/>
            <person name="Emerson J.B."/>
            <person name="Anantharaman K."/>
            <person name="Thomas B.C."/>
            <person name="Malmstrom R."/>
            <person name="Stieglmeier M."/>
            <person name="Klingl A."/>
            <person name="Woyke T."/>
            <person name="Ryan C.M."/>
            <person name="Banfield J.F."/>
        </authorList>
    </citation>
    <scope>NUCLEOTIDE SEQUENCE [LARGE SCALE GENOMIC DNA]</scope>
</reference>
<dbReference type="PANTHER" id="PTHR45846:SF1">
    <property type="entry name" value="TRNA-DIHYDROURIDINE(47) SYNTHASE [NAD(P)(+)]-LIKE"/>
    <property type="match status" value="1"/>
</dbReference>
<keyword evidence="9 12" id="KW-0560">Oxidoreductase</keyword>
<keyword evidence="3" id="KW-0820">tRNA-binding</keyword>
<feature type="binding site" evidence="14">
    <location>
        <position position="172"/>
    </location>
    <ligand>
        <name>FMN</name>
        <dbReference type="ChEBI" id="CHEBI:58210"/>
    </ligand>
</feature>
<dbReference type="EC" id="1.3.1.-" evidence="12"/>
<comment type="function">
    <text evidence="2 12">Catalyzes the synthesis of 5,6-dihydrouridine (D), a modified base found in the D-loop of most tRNAs, via the reduction of the C5-C6 double bond in target uridines.</text>
</comment>
<evidence type="ECO:0000256" key="8">
    <source>
        <dbReference type="ARBA" id="ARBA00022884"/>
    </source>
</evidence>
<dbReference type="EMBL" id="PFPI01000056">
    <property type="protein sequence ID" value="PIZ92554.1"/>
    <property type="molecule type" value="Genomic_DNA"/>
</dbReference>
<dbReference type="PROSITE" id="PS01136">
    <property type="entry name" value="UPF0034"/>
    <property type="match status" value="1"/>
</dbReference>
<comment type="cofactor">
    <cofactor evidence="1 12 14">
        <name>FMN</name>
        <dbReference type="ChEBI" id="CHEBI:58210"/>
    </cofactor>
</comment>
<dbReference type="AlphaFoldDB" id="A0A2M7V2B3"/>
<dbReference type="GO" id="GO:0050660">
    <property type="term" value="F:flavin adenine dinucleotide binding"/>
    <property type="evidence" value="ECO:0007669"/>
    <property type="project" value="InterPro"/>
</dbReference>
<evidence type="ECO:0000256" key="5">
    <source>
        <dbReference type="ARBA" id="ARBA00022643"/>
    </source>
</evidence>
<dbReference type="Proteomes" id="UP000230078">
    <property type="component" value="Unassembled WGS sequence"/>
</dbReference>
<evidence type="ECO:0000256" key="3">
    <source>
        <dbReference type="ARBA" id="ARBA00022555"/>
    </source>
</evidence>
<dbReference type="InterPro" id="IPR018517">
    <property type="entry name" value="tRNA_hU_synthase_CS"/>
</dbReference>
<dbReference type="GO" id="GO:0000049">
    <property type="term" value="F:tRNA binding"/>
    <property type="evidence" value="ECO:0007669"/>
    <property type="project" value="UniProtKB-KW"/>
</dbReference>
<feature type="active site" description="Proton donor" evidence="13">
    <location>
        <position position="103"/>
    </location>
</feature>
<dbReference type="InterPro" id="IPR001269">
    <property type="entry name" value="DUS_fam"/>
</dbReference>
<protein>
    <recommendedName>
        <fullName evidence="12">tRNA-dihydrouridine synthase</fullName>
        <ecNumber evidence="12">1.3.1.-</ecNumber>
    </recommendedName>
</protein>
<keyword evidence="14" id="KW-0547">Nucleotide-binding</keyword>
<sequence length="358" mass="39998">MWVQDTLKKGKILALSPMADMTDSAFCQIVRKIGGADIVFREMVSAEALVRDNEKTLGMIDFVDAERPIVQQIFGADPATMARAAEIVMQHAGPEGIDINMGCPVYKITSNFNGAALMKEPPLAAKIIREMKKAIGETPLSVKIRLGWDDPDGFKTFIPVLEEAGADLITIHGRTKAQGYSGVSDWERIRQAKEIATVPLLANGDIHEPHQVWDAIEQTGADGVLIARGALGNPWFFDAALRLRHPERQSKDLVSVQIPLHEKIQVILEHATLHVENSAKLKAMAKKHAVVGVTEEELKKKSIVTFRKHLSWYFKSNKLGMEIPRIKEFRSELVRIHSVEELEDILKRLEEHVKKNSV</sequence>
<keyword evidence="6 12" id="KW-0819">tRNA processing</keyword>
<feature type="binding site" evidence="14">
    <location>
        <begin position="227"/>
        <end position="228"/>
    </location>
    <ligand>
        <name>FMN</name>
        <dbReference type="ChEBI" id="CHEBI:58210"/>
    </ligand>
</feature>
<comment type="catalytic activity">
    <reaction evidence="11">
        <text>a 5,6-dihydrouridine in tRNA + NAD(+) = a uridine in tRNA + NADH + H(+)</text>
        <dbReference type="Rhea" id="RHEA:54452"/>
        <dbReference type="Rhea" id="RHEA-COMP:13339"/>
        <dbReference type="Rhea" id="RHEA-COMP:13887"/>
        <dbReference type="ChEBI" id="CHEBI:15378"/>
        <dbReference type="ChEBI" id="CHEBI:57540"/>
        <dbReference type="ChEBI" id="CHEBI:57945"/>
        <dbReference type="ChEBI" id="CHEBI:65315"/>
        <dbReference type="ChEBI" id="CHEBI:74443"/>
    </reaction>
</comment>
<evidence type="ECO:0000256" key="1">
    <source>
        <dbReference type="ARBA" id="ARBA00001917"/>
    </source>
</evidence>
<comment type="catalytic activity">
    <reaction evidence="10">
        <text>a 5,6-dihydrouridine in tRNA + NADP(+) = a uridine in tRNA + NADPH + H(+)</text>
        <dbReference type="Rhea" id="RHEA:23624"/>
        <dbReference type="Rhea" id="RHEA-COMP:13339"/>
        <dbReference type="Rhea" id="RHEA-COMP:13887"/>
        <dbReference type="ChEBI" id="CHEBI:15378"/>
        <dbReference type="ChEBI" id="CHEBI:57783"/>
        <dbReference type="ChEBI" id="CHEBI:58349"/>
        <dbReference type="ChEBI" id="CHEBI:65315"/>
        <dbReference type="ChEBI" id="CHEBI:74443"/>
    </reaction>
</comment>
<keyword evidence="7" id="KW-0521">NADP</keyword>
<evidence type="ECO:0000256" key="13">
    <source>
        <dbReference type="PIRSR" id="PIRSR006621-1"/>
    </source>
</evidence>
<keyword evidence="8" id="KW-0694">RNA-binding</keyword>
<feature type="binding site" evidence="14">
    <location>
        <position position="72"/>
    </location>
    <ligand>
        <name>FMN</name>
        <dbReference type="ChEBI" id="CHEBI:58210"/>
    </ligand>
</feature>
<evidence type="ECO:0000256" key="9">
    <source>
        <dbReference type="ARBA" id="ARBA00023002"/>
    </source>
</evidence>
<keyword evidence="5 12" id="KW-0288">FMN</keyword>
<dbReference type="Gene3D" id="1.10.1200.80">
    <property type="entry name" value="Putative flavin oxidoreducatase, domain 2"/>
    <property type="match status" value="1"/>
</dbReference>
<accession>A0A2M7V2B3</accession>
<dbReference type="GO" id="GO:0017150">
    <property type="term" value="F:tRNA dihydrouridine synthase activity"/>
    <property type="evidence" value="ECO:0007669"/>
    <property type="project" value="InterPro"/>
</dbReference>
<dbReference type="Pfam" id="PF01207">
    <property type="entry name" value="Dus"/>
    <property type="match status" value="1"/>
</dbReference>
<evidence type="ECO:0000313" key="16">
    <source>
        <dbReference type="EMBL" id="PIZ92554.1"/>
    </source>
</evidence>
<evidence type="ECO:0000256" key="11">
    <source>
        <dbReference type="ARBA" id="ARBA00048802"/>
    </source>
</evidence>
<dbReference type="PANTHER" id="PTHR45846">
    <property type="entry name" value="TRNA-DIHYDROURIDINE(47) SYNTHASE [NAD(P)(+)]-LIKE"/>
    <property type="match status" value="1"/>
</dbReference>
<dbReference type="InterPro" id="IPR024036">
    <property type="entry name" value="tRNA-dHydroUridine_Synthase_C"/>
</dbReference>
<dbReference type="CDD" id="cd02801">
    <property type="entry name" value="DUS_like_FMN"/>
    <property type="match status" value="1"/>
</dbReference>
<feature type="domain" description="DUS-like FMN-binding" evidence="15">
    <location>
        <begin position="15"/>
        <end position="354"/>
    </location>
</feature>